<dbReference type="Gene3D" id="3.40.50.720">
    <property type="entry name" value="NAD(P)-binding Rossmann-like Domain"/>
    <property type="match status" value="1"/>
</dbReference>
<protein>
    <submittedName>
        <fullName evidence="3">Putative short chain oxidoreductase</fullName>
    </submittedName>
</protein>
<dbReference type="EMBL" id="KZ819642">
    <property type="protein sequence ID" value="PWN86731.1"/>
    <property type="molecule type" value="Genomic_DNA"/>
</dbReference>
<dbReference type="PANTHER" id="PTHR42760">
    <property type="entry name" value="SHORT-CHAIN DEHYDROGENASES/REDUCTASES FAMILY MEMBER"/>
    <property type="match status" value="1"/>
</dbReference>
<evidence type="ECO:0000313" key="4">
    <source>
        <dbReference type="Proteomes" id="UP000245768"/>
    </source>
</evidence>
<dbReference type="OrthoDB" id="498125at2759"/>
<dbReference type="Pfam" id="PF13561">
    <property type="entry name" value="adh_short_C2"/>
    <property type="match status" value="1"/>
</dbReference>
<organism evidence="3 4">
    <name type="scientific">Acaromyces ingoldii</name>
    <dbReference type="NCBI Taxonomy" id="215250"/>
    <lineage>
        <taxon>Eukaryota</taxon>
        <taxon>Fungi</taxon>
        <taxon>Dikarya</taxon>
        <taxon>Basidiomycota</taxon>
        <taxon>Ustilaginomycotina</taxon>
        <taxon>Exobasidiomycetes</taxon>
        <taxon>Exobasidiales</taxon>
        <taxon>Cryptobasidiaceae</taxon>
        <taxon>Acaromyces</taxon>
    </lineage>
</organism>
<dbReference type="AlphaFoldDB" id="A0A316YBX2"/>
<dbReference type="STRING" id="215250.A0A316YBX2"/>
<dbReference type="PRINTS" id="PR00081">
    <property type="entry name" value="GDHRDH"/>
</dbReference>
<gene>
    <name evidence="3" type="ORF">FA10DRAFT_297703</name>
</gene>
<dbReference type="Proteomes" id="UP000245768">
    <property type="component" value="Unassembled WGS sequence"/>
</dbReference>
<dbReference type="PANTHER" id="PTHR42760:SF121">
    <property type="entry name" value="3-OXOACYL-(ACYL-CARRIER-PROTEIN) REDUCTASE"/>
    <property type="match status" value="1"/>
</dbReference>
<dbReference type="RefSeq" id="XP_025373929.1">
    <property type="nucleotide sequence ID" value="XM_025524536.1"/>
</dbReference>
<evidence type="ECO:0000256" key="2">
    <source>
        <dbReference type="ARBA" id="ARBA00022857"/>
    </source>
</evidence>
<dbReference type="PRINTS" id="PR00080">
    <property type="entry name" value="SDRFAMILY"/>
</dbReference>
<keyword evidence="2" id="KW-0521">NADP</keyword>
<keyword evidence="4" id="KW-1185">Reference proteome</keyword>
<evidence type="ECO:0000256" key="1">
    <source>
        <dbReference type="ARBA" id="ARBA00006484"/>
    </source>
</evidence>
<accession>A0A316YBX2</accession>
<dbReference type="GeneID" id="37046452"/>
<name>A0A316YBX2_9BASI</name>
<dbReference type="InterPro" id="IPR020904">
    <property type="entry name" value="Sc_DH/Rdtase_CS"/>
</dbReference>
<dbReference type="GO" id="GO:0048038">
    <property type="term" value="F:quinone binding"/>
    <property type="evidence" value="ECO:0007669"/>
    <property type="project" value="TreeGrafter"/>
</dbReference>
<dbReference type="InParanoid" id="A0A316YBX2"/>
<evidence type="ECO:0000313" key="3">
    <source>
        <dbReference type="EMBL" id="PWN86731.1"/>
    </source>
</evidence>
<dbReference type="InterPro" id="IPR036291">
    <property type="entry name" value="NAD(P)-bd_dom_sf"/>
</dbReference>
<dbReference type="GO" id="GO:0006633">
    <property type="term" value="P:fatty acid biosynthetic process"/>
    <property type="evidence" value="ECO:0007669"/>
    <property type="project" value="TreeGrafter"/>
</dbReference>
<dbReference type="SUPFAM" id="SSF51735">
    <property type="entry name" value="NAD(P)-binding Rossmann-fold domains"/>
    <property type="match status" value="1"/>
</dbReference>
<dbReference type="GO" id="GO:0016616">
    <property type="term" value="F:oxidoreductase activity, acting on the CH-OH group of donors, NAD or NADP as acceptor"/>
    <property type="evidence" value="ECO:0007669"/>
    <property type="project" value="TreeGrafter"/>
</dbReference>
<sequence>MCVSSRSVKKVALVTGGASGIGRAISNRLAKDGFQVAVADIAREEASQVLKELHGGRKRHIALGVNIIHKEEVDKAFRKAREAFGQVDVAVANAGITRVTALLEQSLEEFRDVQDVNLMGALHTFRAAAQTFIDQKTGGKIIAASSIAGHRPIPYSAAYSISKSAIVALTQAAAIEWAQHGITVNAYAPGFTQSKMWDVIDPGYAALGQNEPGSALKKFASGLSAMQRPGTAEEIAGLVSFLASSDSSYVTGQTIHADGGTHFVS</sequence>
<dbReference type="FunFam" id="3.40.50.720:FF:000084">
    <property type="entry name" value="Short-chain dehydrogenase reductase"/>
    <property type="match status" value="1"/>
</dbReference>
<comment type="similarity">
    <text evidence="1">Belongs to the short-chain dehydrogenases/reductases (SDR) family.</text>
</comment>
<dbReference type="InterPro" id="IPR002347">
    <property type="entry name" value="SDR_fam"/>
</dbReference>
<reference evidence="3 4" key="1">
    <citation type="journal article" date="2018" name="Mol. Biol. Evol.">
        <title>Broad Genomic Sampling Reveals a Smut Pathogenic Ancestry of the Fungal Clade Ustilaginomycotina.</title>
        <authorList>
            <person name="Kijpornyongpan T."/>
            <person name="Mondo S.J."/>
            <person name="Barry K."/>
            <person name="Sandor L."/>
            <person name="Lee J."/>
            <person name="Lipzen A."/>
            <person name="Pangilinan J."/>
            <person name="LaButti K."/>
            <person name="Hainaut M."/>
            <person name="Henrissat B."/>
            <person name="Grigoriev I.V."/>
            <person name="Spatafora J.W."/>
            <person name="Aime M.C."/>
        </authorList>
    </citation>
    <scope>NUCLEOTIDE SEQUENCE [LARGE SCALE GENOMIC DNA]</scope>
    <source>
        <strain evidence="3 4">MCA 4198</strain>
    </source>
</reference>
<proteinExistence type="inferred from homology"/>
<dbReference type="PROSITE" id="PS00061">
    <property type="entry name" value="ADH_SHORT"/>
    <property type="match status" value="1"/>
</dbReference>